<dbReference type="OrthoDB" id="5540871at2"/>
<dbReference type="HOGENOM" id="CLU_911486_0_0_6"/>
<dbReference type="KEGG" id="maq:Maqu_4123"/>
<keyword evidence="1" id="KW-0614">Plasmid</keyword>
<reference evidence="2" key="1">
    <citation type="journal article" date="2011" name="Appl. Environ. Microbiol.">
        <title>Genomic potential of Marinobacter aquaeolei, a biogeochemical 'opportunitroph'.</title>
        <authorList>
            <person name="Singer E."/>
            <person name="Webb E.A."/>
            <person name="Nelson W.C."/>
            <person name="Heidelberg J.F."/>
            <person name="Ivanova N."/>
            <person name="Pati A."/>
            <person name="Edwards K.J."/>
        </authorList>
    </citation>
    <scope>NUCLEOTIDE SEQUENCE [LARGE SCALE GENOMIC DNA]</scope>
    <source>
        <strain evidence="2">ATCC 700491 / DSM 11845 / VT8</strain>
    </source>
</reference>
<evidence type="ECO:0000313" key="1">
    <source>
        <dbReference type="EMBL" id="ABM20978.1"/>
    </source>
</evidence>
<evidence type="ECO:0000313" key="2">
    <source>
        <dbReference type="Proteomes" id="UP000000998"/>
    </source>
</evidence>
<dbReference type="eggNOG" id="ENOG502ZAPC">
    <property type="taxonomic scope" value="Bacteria"/>
</dbReference>
<dbReference type="AlphaFoldDB" id="A1U7K9"/>
<name>A1U7K9_MARN8</name>
<organism evidence="1 2">
    <name type="scientific">Marinobacter nauticus (strain ATCC 700491 / DSM 11845 / VT8)</name>
    <name type="common">Marinobacter aquaeolei</name>
    <dbReference type="NCBI Taxonomy" id="351348"/>
    <lineage>
        <taxon>Bacteria</taxon>
        <taxon>Pseudomonadati</taxon>
        <taxon>Pseudomonadota</taxon>
        <taxon>Gammaproteobacteria</taxon>
        <taxon>Pseudomonadales</taxon>
        <taxon>Marinobacteraceae</taxon>
        <taxon>Marinobacter</taxon>
    </lineage>
</organism>
<dbReference type="Proteomes" id="UP000000998">
    <property type="component" value="Plasmid pMAQU01"/>
</dbReference>
<accession>A1U7K9</accession>
<dbReference type="RefSeq" id="WP_011783375.1">
    <property type="nucleotide sequence ID" value="NC_008738.1"/>
</dbReference>
<proteinExistence type="predicted"/>
<sequence length="316" mass="36828">MSGIDARIAEVRELERSVRNHINTHRYQSVLLQDSNGWNQICSSLDVIGDTICSIESYQLQPFPDETGMKYIVTYGILQALFIQQDALRHLSEAFEIEYKGNAILKEIRENRNAAIGHPTKQNRGGEFFYNHVSRISLSKKGFDLLRFSKSRPHEMIRVDIISAIESQLDCIAVDYKRISEKLSEIDRMHRSKFKNTQLQDIFHSAMGYSFEKIASGIYAYSYGDKDFGHSNLHMVKTAYQRFEAALKERNELASHTEFDLKEYFHAIEKLDQYFTGASQWMEEADARIYHTYLLNQHEHFVQIAREIDQDYAEKT</sequence>
<gene>
    <name evidence="1" type="ordered locus">Maqu_4123</name>
</gene>
<geneLocation type="plasmid" evidence="1 2">
    <name>pMAQU01</name>
</geneLocation>
<protein>
    <submittedName>
        <fullName evidence="1">Uncharacterized protein</fullName>
    </submittedName>
</protein>
<dbReference type="EMBL" id="CP000515">
    <property type="protein sequence ID" value="ABM20978.1"/>
    <property type="molecule type" value="Genomic_DNA"/>
</dbReference>